<accession>A0A9P4USI5</accession>
<dbReference type="Proteomes" id="UP000799444">
    <property type="component" value="Unassembled WGS sequence"/>
</dbReference>
<reference evidence="1" key="1">
    <citation type="journal article" date="2020" name="Stud. Mycol.">
        <title>101 Dothideomycetes genomes: a test case for predicting lifestyles and emergence of pathogens.</title>
        <authorList>
            <person name="Haridas S."/>
            <person name="Albert R."/>
            <person name="Binder M."/>
            <person name="Bloem J."/>
            <person name="Labutti K."/>
            <person name="Salamov A."/>
            <person name="Andreopoulos B."/>
            <person name="Baker S."/>
            <person name="Barry K."/>
            <person name="Bills G."/>
            <person name="Bluhm B."/>
            <person name="Cannon C."/>
            <person name="Castanera R."/>
            <person name="Culley D."/>
            <person name="Daum C."/>
            <person name="Ezra D."/>
            <person name="Gonzalez J."/>
            <person name="Henrissat B."/>
            <person name="Kuo A."/>
            <person name="Liang C."/>
            <person name="Lipzen A."/>
            <person name="Lutzoni F."/>
            <person name="Magnuson J."/>
            <person name="Mondo S."/>
            <person name="Nolan M."/>
            <person name="Ohm R."/>
            <person name="Pangilinan J."/>
            <person name="Park H.-J."/>
            <person name="Ramirez L."/>
            <person name="Alfaro M."/>
            <person name="Sun H."/>
            <person name="Tritt A."/>
            <person name="Yoshinaga Y."/>
            <person name="Zwiers L.-H."/>
            <person name="Turgeon B."/>
            <person name="Goodwin S."/>
            <person name="Spatafora J."/>
            <person name="Crous P."/>
            <person name="Grigoriev I."/>
        </authorList>
    </citation>
    <scope>NUCLEOTIDE SEQUENCE</scope>
    <source>
        <strain evidence="1">CBS 125425</strain>
    </source>
</reference>
<evidence type="ECO:0000313" key="2">
    <source>
        <dbReference type="Proteomes" id="UP000799444"/>
    </source>
</evidence>
<dbReference type="PANTHER" id="PTHR37535:SF3">
    <property type="entry name" value="FLUG DOMAIN-CONTAINING PROTEIN"/>
    <property type="match status" value="1"/>
</dbReference>
<evidence type="ECO:0000313" key="1">
    <source>
        <dbReference type="EMBL" id="KAF2726777.1"/>
    </source>
</evidence>
<organism evidence="1 2">
    <name type="scientific">Polyplosphaeria fusca</name>
    <dbReference type="NCBI Taxonomy" id="682080"/>
    <lineage>
        <taxon>Eukaryota</taxon>
        <taxon>Fungi</taxon>
        <taxon>Dikarya</taxon>
        <taxon>Ascomycota</taxon>
        <taxon>Pezizomycotina</taxon>
        <taxon>Dothideomycetes</taxon>
        <taxon>Pleosporomycetidae</taxon>
        <taxon>Pleosporales</taxon>
        <taxon>Tetraplosphaeriaceae</taxon>
        <taxon>Polyplosphaeria</taxon>
    </lineage>
</organism>
<sequence>MNRKNLSKQIDFTDLIKEAIYLKAPERQPLTEEKIKELLLPDAYRKHKLVLELWTEFCTQILQKTFLQNQPFEEVPTVDQIKLFLKWITLVSEGRLDTKINDVTLCNRLSSLKRAIKLYKDGYRYSSNQNTEFSVFIKDLAKKGLVSTKGVPKPIAPLEVVVDLIKYLWVCDEYQFLHPRIRIQLHWVLLLFCFTGLRPGECVESSNWKGTNEGILYRDCQLVRVNIPEYKGLILVVALRNRKGRR</sequence>
<dbReference type="EMBL" id="ML996391">
    <property type="protein sequence ID" value="KAF2726777.1"/>
    <property type="molecule type" value="Genomic_DNA"/>
</dbReference>
<dbReference type="AlphaFoldDB" id="A0A9P4USI5"/>
<name>A0A9P4USI5_9PLEO</name>
<dbReference type="PANTHER" id="PTHR37535">
    <property type="entry name" value="FLUG DOMAIN PROTEIN"/>
    <property type="match status" value="1"/>
</dbReference>
<gene>
    <name evidence="1" type="ORF">EJ04DRAFT_480035</name>
</gene>
<dbReference type="OrthoDB" id="3943630at2759"/>
<comment type="caution">
    <text evidence="1">The sequence shown here is derived from an EMBL/GenBank/DDBJ whole genome shotgun (WGS) entry which is preliminary data.</text>
</comment>
<protein>
    <submittedName>
        <fullName evidence="1">Uncharacterized protein</fullName>
    </submittedName>
</protein>
<proteinExistence type="predicted"/>
<keyword evidence="2" id="KW-1185">Reference proteome</keyword>